<accession>A0AAV9CKR4</accession>
<feature type="compositionally biased region" description="Basic residues" evidence="1">
    <location>
        <begin position="1"/>
        <end position="11"/>
    </location>
</feature>
<feature type="region of interest" description="Disordered" evidence="1">
    <location>
        <begin position="1"/>
        <end position="81"/>
    </location>
</feature>
<name>A0AAV9CKR4_ACOCL</name>
<feature type="compositionally biased region" description="Basic and acidic residues" evidence="1">
    <location>
        <begin position="71"/>
        <end position="81"/>
    </location>
</feature>
<organism evidence="2 3">
    <name type="scientific">Acorus calamus</name>
    <name type="common">Sweet flag</name>
    <dbReference type="NCBI Taxonomy" id="4465"/>
    <lineage>
        <taxon>Eukaryota</taxon>
        <taxon>Viridiplantae</taxon>
        <taxon>Streptophyta</taxon>
        <taxon>Embryophyta</taxon>
        <taxon>Tracheophyta</taxon>
        <taxon>Spermatophyta</taxon>
        <taxon>Magnoliopsida</taxon>
        <taxon>Liliopsida</taxon>
        <taxon>Acoraceae</taxon>
        <taxon>Acorus</taxon>
    </lineage>
</organism>
<evidence type="ECO:0000313" key="3">
    <source>
        <dbReference type="Proteomes" id="UP001180020"/>
    </source>
</evidence>
<dbReference type="AlphaFoldDB" id="A0AAV9CKR4"/>
<gene>
    <name evidence="2" type="ORF">QJS10_CPB18g00813</name>
</gene>
<reference evidence="2" key="2">
    <citation type="submission" date="2023-06" db="EMBL/GenBank/DDBJ databases">
        <authorList>
            <person name="Ma L."/>
            <person name="Liu K.-W."/>
            <person name="Li Z."/>
            <person name="Hsiao Y.-Y."/>
            <person name="Qi Y."/>
            <person name="Fu T."/>
            <person name="Tang G."/>
            <person name="Zhang D."/>
            <person name="Sun W.-H."/>
            <person name="Liu D.-K."/>
            <person name="Li Y."/>
            <person name="Chen G.-Z."/>
            <person name="Liu X.-D."/>
            <person name="Liao X.-Y."/>
            <person name="Jiang Y.-T."/>
            <person name="Yu X."/>
            <person name="Hao Y."/>
            <person name="Huang J."/>
            <person name="Zhao X.-W."/>
            <person name="Ke S."/>
            <person name="Chen Y.-Y."/>
            <person name="Wu W.-L."/>
            <person name="Hsu J.-L."/>
            <person name="Lin Y.-F."/>
            <person name="Huang M.-D."/>
            <person name="Li C.-Y."/>
            <person name="Huang L."/>
            <person name="Wang Z.-W."/>
            <person name="Zhao X."/>
            <person name="Zhong W.-Y."/>
            <person name="Peng D.-H."/>
            <person name="Ahmad S."/>
            <person name="Lan S."/>
            <person name="Zhang J.-S."/>
            <person name="Tsai W.-C."/>
            <person name="Van De Peer Y."/>
            <person name="Liu Z.-J."/>
        </authorList>
    </citation>
    <scope>NUCLEOTIDE SEQUENCE</scope>
    <source>
        <strain evidence="2">CP</strain>
        <tissue evidence="2">Leaves</tissue>
    </source>
</reference>
<proteinExistence type="predicted"/>
<dbReference type="EMBL" id="JAUJYO010000018">
    <property type="protein sequence ID" value="KAK1289420.1"/>
    <property type="molecule type" value="Genomic_DNA"/>
</dbReference>
<keyword evidence="3" id="KW-1185">Reference proteome</keyword>
<dbReference type="Proteomes" id="UP001180020">
    <property type="component" value="Unassembled WGS sequence"/>
</dbReference>
<comment type="caution">
    <text evidence="2">The sequence shown here is derived from an EMBL/GenBank/DDBJ whole genome shotgun (WGS) entry which is preliminary data.</text>
</comment>
<sequence length="81" mass="8614">MARSLKTHVNKKISTALGGLSSSPPPLSPPLVTRGDSTLREKGFNVDPSSPVWTVHDLPPPPLPPTATADAQEKRKNVDHA</sequence>
<evidence type="ECO:0000313" key="2">
    <source>
        <dbReference type="EMBL" id="KAK1289420.1"/>
    </source>
</evidence>
<evidence type="ECO:0000256" key="1">
    <source>
        <dbReference type="SAM" id="MobiDB-lite"/>
    </source>
</evidence>
<reference evidence="2" key="1">
    <citation type="journal article" date="2023" name="Nat. Commun.">
        <title>Diploid and tetraploid genomes of Acorus and the evolution of monocots.</title>
        <authorList>
            <person name="Ma L."/>
            <person name="Liu K.W."/>
            <person name="Li Z."/>
            <person name="Hsiao Y.Y."/>
            <person name="Qi Y."/>
            <person name="Fu T."/>
            <person name="Tang G.D."/>
            <person name="Zhang D."/>
            <person name="Sun W.H."/>
            <person name="Liu D.K."/>
            <person name="Li Y."/>
            <person name="Chen G.Z."/>
            <person name="Liu X.D."/>
            <person name="Liao X.Y."/>
            <person name="Jiang Y.T."/>
            <person name="Yu X."/>
            <person name="Hao Y."/>
            <person name="Huang J."/>
            <person name="Zhao X.W."/>
            <person name="Ke S."/>
            <person name="Chen Y.Y."/>
            <person name="Wu W.L."/>
            <person name="Hsu J.L."/>
            <person name="Lin Y.F."/>
            <person name="Huang M.D."/>
            <person name="Li C.Y."/>
            <person name="Huang L."/>
            <person name="Wang Z.W."/>
            <person name="Zhao X."/>
            <person name="Zhong W.Y."/>
            <person name="Peng D.H."/>
            <person name="Ahmad S."/>
            <person name="Lan S."/>
            <person name="Zhang J.S."/>
            <person name="Tsai W.C."/>
            <person name="Van de Peer Y."/>
            <person name="Liu Z.J."/>
        </authorList>
    </citation>
    <scope>NUCLEOTIDE SEQUENCE</scope>
    <source>
        <strain evidence="2">CP</strain>
    </source>
</reference>
<protein>
    <submittedName>
        <fullName evidence="2">Uncharacterized protein</fullName>
    </submittedName>
</protein>